<dbReference type="EMBL" id="CP034662">
    <property type="protein sequence ID" value="AZQ93204.1"/>
    <property type="molecule type" value="Genomic_DNA"/>
</dbReference>
<keyword evidence="7 11" id="KW-0328">Glycosyltransferase</keyword>
<evidence type="ECO:0000256" key="5">
    <source>
        <dbReference type="ARBA" id="ARBA00022516"/>
    </source>
</evidence>
<keyword evidence="8 11" id="KW-0808">Transferase</keyword>
<comment type="pathway">
    <text evidence="11">Bacterial outer membrane biogenesis; LPS lipid A biosynthesis.</text>
</comment>
<evidence type="ECO:0000313" key="13">
    <source>
        <dbReference type="Proteomes" id="UP000280228"/>
    </source>
</evidence>
<keyword evidence="6 11" id="KW-0441">Lipid A biosynthesis</keyword>
<dbReference type="RefSeq" id="WP_013108026.1">
    <property type="nucleotide sequence ID" value="NZ_CP010900.1"/>
</dbReference>
<gene>
    <name evidence="11 12" type="primary">lpxB</name>
    <name evidence="12" type="ORF">EJK53_1294</name>
</gene>
<organism evidence="12 13">
    <name type="scientific">Moraxella catarrhalis</name>
    <name type="common">Branhamella catarrhalis</name>
    <dbReference type="NCBI Taxonomy" id="480"/>
    <lineage>
        <taxon>Bacteria</taxon>
        <taxon>Pseudomonadati</taxon>
        <taxon>Pseudomonadota</taxon>
        <taxon>Gammaproteobacteria</taxon>
        <taxon>Moraxellales</taxon>
        <taxon>Moraxellaceae</taxon>
        <taxon>Moraxella</taxon>
    </lineage>
</organism>
<dbReference type="EC" id="2.4.1.182" evidence="3 11"/>
<dbReference type="SUPFAM" id="SSF53756">
    <property type="entry name" value="UDP-Glycosyltransferase/glycogen phosphorylase"/>
    <property type="match status" value="1"/>
</dbReference>
<evidence type="ECO:0000256" key="7">
    <source>
        <dbReference type="ARBA" id="ARBA00022676"/>
    </source>
</evidence>
<evidence type="ECO:0000256" key="2">
    <source>
        <dbReference type="ARBA" id="ARBA00007868"/>
    </source>
</evidence>
<evidence type="ECO:0000256" key="3">
    <source>
        <dbReference type="ARBA" id="ARBA00012687"/>
    </source>
</evidence>
<dbReference type="InterPro" id="IPR003835">
    <property type="entry name" value="Glyco_trans_19"/>
</dbReference>
<comment type="catalytic activity">
    <reaction evidence="10 11">
        <text>a lipid X + a UDP-2-N,3-O-bis[(3R)-3-hydroxyacyl]-alpha-D-glucosamine = a lipid A disaccharide + UDP + H(+)</text>
        <dbReference type="Rhea" id="RHEA:67828"/>
        <dbReference type="ChEBI" id="CHEBI:15378"/>
        <dbReference type="ChEBI" id="CHEBI:58223"/>
        <dbReference type="ChEBI" id="CHEBI:137748"/>
        <dbReference type="ChEBI" id="CHEBI:176338"/>
        <dbReference type="ChEBI" id="CHEBI:176343"/>
        <dbReference type="EC" id="2.4.1.182"/>
    </reaction>
</comment>
<dbReference type="HAMAP" id="MF_00392">
    <property type="entry name" value="LpxB"/>
    <property type="match status" value="1"/>
</dbReference>
<protein>
    <recommendedName>
        <fullName evidence="4 11">Lipid-A-disaccharide synthase</fullName>
        <ecNumber evidence="3 11">2.4.1.182</ecNumber>
    </recommendedName>
</protein>
<dbReference type="NCBIfam" id="TIGR00215">
    <property type="entry name" value="lpxB"/>
    <property type="match status" value="1"/>
</dbReference>
<dbReference type="GO" id="GO:0005543">
    <property type="term" value="F:phospholipid binding"/>
    <property type="evidence" value="ECO:0007669"/>
    <property type="project" value="TreeGrafter"/>
</dbReference>
<evidence type="ECO:0000313" key="12">
    <source>
        <dbReference type="EMBL" id="AZQ93204.1"/>
    </source>
</evidence>
<dbReference type="OMA" id="YVILPFE"/>
<dbReference type="AlphaFoldDB" id="A0A3A9L6E7"/>
<evidence type="ECO:0000256" key="1">
    <source>
        <dbReference type="ARBA" id="ARBA00002056"/>
    </source>
</evidence>
<evidence type="ECO:0000256" key="6">
    <source>
        <dbReference type="ARBA" id="ARBA00022556"/>
    </source>
</evidence>
<reference evidence="12 13" key="1">
    <citation type="submission" date="2018-12" db="EMBL/GenBank/DDBJ databases">
        <title>Persistence of Moraxella catarrhalis in Chronic Obstructive Pulmonary Disease and Regulation of the Hag/MID Adhesin.</title>
        <authorList>
            <person name="Murphy T."/>
            <person name="Zhao X."/>
            <person name="Vyas G."/>
            <person name="Aluvathingal J."/>
            <person name="Nadendla S."/>
            <person name="Tallon L."/>
            <person name="Tettelin H."/>
        </authorList>
    </citation>
    <scope>NUCLEOTIDE SEQUENCE [LARGE SCALE GENOMIC DNA]</scope>
    <source>
        <strain evidence="12 13">46P58B1</strain>
    </source>
</reference>
<dbReference type="UniPathway" id="UPA00973"/>
<sequence>MTNTSSLTIGIVAGEVSGDALGGDFMQKMNALHPNIRWVGVGGRSMAAQGLSSVIDMGRLSVMGLAEVMMHLPDLLKAKKQIITAFKTHQIDLFIGIDAPDFNLRIGKILKPQGVFCVQYVSPSIWAWREGRIHHIKAATDLVLCLFPFELGVYQKYAHPAVCVGHPLLNKLHAHQDSPKVRLQNFIHQYHNHHHSVTSLTKASHIICLMAGSRTSEIRAMLPLLLTSAQNIHQQIPTVQFVLPVVSAEHARLVHEILHTHHANLVNCVHILDDHNRSQKQNQPAISHACMTISDVVLLASGTATLECLLLERPMVVVYQVNPLTFMIAKRLVKIPYVSLPNILAKQYLGHPIVPELLQSDATAEKVSTKALGIIHHPNKQTKQLSNISAWLRSQSHQNSAKAVLDHYFMSTKKSYDTHHITKAYE</sequence>
<comment type="function">
    <text evidence="1 11">Condensation of UDP-2,3-diacylglucosamine and 2,3-diacylglucosamine-1-phosphate to form lipid A disaccharide, a precursor of lipid A, a phosphorylated glycolipid that anchors the lipopolysaccharide to the outer membrane of the cell.</text>
</comment>
<accession>A0A3A9L6E7</accession>
<evidence type="ECO:0000256" key="11">
    <source>
        <dbReference type="HAMAP-Rule" id="MF_00392"/>
    </source>
</evidence>
<name>A0A3A9L6E7_MORCA</name>
<evidence type="ECO:0000256" key="8">
    <source>
        <dbReference type="ARBA" id="ARBA00022679"/>
    </source>
</evidence>
<dbReference type="Proteomes" id="UP000280228">
    <property type="component" value="Chromosome"/>
</dbReference>
<dbReference type="GO" id="GO:0009245">
    <property type="term" value="P:lipid A biosynthetic process"/>
    <property type="evidence" value="ECO:0007669"/>
    <property type="project" value="UniProtKB-UniRule"/>
</dbReference>
<keyword evidence="5 11" id="KW-0444">Lipid biosynthesis</keyword>
<proteinExistence type="inferred from homology"/>
<dbReference type="PANTHER" id="PTHR30372:SF4">
    <property type="entry name" value="LIPID-A-DISACCHARIDE SYNTHASE, MITOCHONDRIAL-RELATED"/>
    <property type="match status" value="1"/>
</dbReference>
<dbReference type="GO" id="GO:0016020">
    <property type="term" value="C:membrane"/>
    <property type="evidence" value="ECO:0007669"/>
    <property type="project" value="GOC"/>
</dbReference>
<dbReference type="GO" id="GO:0008915">
    <property type="term" value="F:lipid-A-disaccharide synthase activity"/>
    <property type="evidence" value="ECO:0007669"/>
    <property type="project" value="UniProtKB-UniRule"/>
</dbReference>
<evidence type="ECO:0000256" key="4">
    <source>
        <dbReference type="ARBA" id="ARBA00020902"/>
    </source>
</evidence>
<dbReference type="Pfam" id="PF02684">
    <property type="entry name" value="LpxB"/>
    <property type="match status" value="1"/>
</dbReference>
<keyword evidence="9 11" id="KW-0443">Lipid metabolism</keyword>
<comment type="similarity">
    <text evidence="2 11">Belongs to the LpxB family.</text>
</comment>
<evidence type="ECO:0000256" key="9">
    <source>
        <dbReference type="ARBA" id="ARBA00023098"/>
    </source>
</evidence>
<evidence type="ECO:0000256" key="10">
    <source>
        <dbReference type="ARBA" id="ARBA00048975"/>
    </source>
</evidence>
<dbReference type="PANTHER" id="PTHR30372">
    <property type="entry name" value="LIPID-A-DISACCHARIDE SYNTHASE"/>
    <property type="match status" value="1"/>
</dbReference>